<organism evidence="1 2">
    <name type="scientific">Stenotrophomonas acidaminiphila</name>
    <dbReference type="NCBI Taxonomy" id="128780"/>
    <lineage>
        <taxon>Bacteria</taxon>
        <taxon>Pseudomonadati</taxon>
        <taxon>Pseudomonadota</taxon>
        <taxon>Gammaproteobacteria</taxon>
        <taxon>Lysobacterales</taxon>
        <taxon>Lysobacteraceae</taxon>
        <taxon>Stenotrophomonas</taxon>
    </lineage>
</organism>
<dbReference type="AlphaFoldDB" id="A0A0R0DTP6"/>
<evidence type="ECO:0000313" key="2">
    <source>
        <dbReference type="Proteomes" id="UP000061010"/>
    </source>
</evidence>
<dbReference type="EMBL" id="CP012900">
    <property type="protein sequence ID" value="ALJ29260.1"/>
    <property type="molecule type" value="Genomic_DNA"/>
</dbReference>
<gene>
    <name evidence="1" type="ORF">AOT14_29070</name>
</gene>
<dbReference type="RefSeq" id="WP_054667479.1">
    <property type="nucleotide sequence ID" value="NZ_CP043567.1"/>
</dbReference>
<reference evidence="1 2" key="1">
    <citation type="journal article" date="2015" name="Genome Announc.">
        <title>Complete Genome Sequencing of Stenotrophomonas acidaminiphila ZAC14D2_NAIMI4_2, a Multidrug-Resistant Strain Isolated from Sediments of a Polluted River in Mexico, Uncovers New Antibiotic Resistance Genes and a Novel Class-II Lasso Peptide Biosynthesis Gene Cluster.</title>
        <authorList>
            <person name="Vinuesa P."/>
            <person name="Ochoa-Sanchez L.E."/>
        </authorList>
    </citation>
    <scope>NUCLEOTIDE SEQUENCE [LARGE SCALE GENOMIC DNA]</scope>
    <source>
        <strain evidence="1 2">ZAC14D2_NAIMI4_2</strain>
    </source>
</reference>
<sequence>MQYRLDLVLTPAEGALLRVLGMVERRGFAPCNIAGSRQPADAGRWHVQLEVSGERPPETLCRQLEKVYDCESVRIVPLEPAGVAA</sequence>
<evidence type="ECO:0000313" key="1">
    <source>
        <dbReference type="EMBL" id="ALJ29260.1"/>
    </source>
</evidence>
<protein>
    <submittedName>
        <fullName evidence="1">Acetolactate synthase</fullName>
    </submittedName>
</protein>
<dbReference type="GeneID" id="78390490"/>
<dbReference type="InterPro" id="IPR045865">
    <property type="entry name" value="ACT-like_dom_sf"/>
</dbReference>
<dbReference type="SUPFAM" id="SSF55021">
    <property type="entry name" value="ACT-like"/>
    <property type="match status" value="1"/>
</dbReference>
<dbReference type="OrthoDB" id="6198158at2"/>
<keyword evidence="2" id="KW-1185">Reference proteome</keyword>
<dbReference type="KEGG" id="sacz:AOT14_29070"/>
<dbReference type="Pfam" id="PF13710">
    <property type="entry name" value="ACT_5"/>
    <property type="match status" value="1"/>
</dbReference>
<dbReference type="PATRIC" id="fig|128780.6.peg.2941"/>
<dbReference type="Proteomes" id="UP000061010">
    <property type="component" value="Chromosome"/>
</dbReference>
<name>A0A0R0DTP6_9GAMM</name>
<proteinExistence type="predicted"/>
<accession>A0A0R0DTP6</accession>